<dbReference type="EMBL" id="JAQIZT010000017">
    <property type="protein sequence ID" value="KAJ6960343.1"/>
    <property type="molecule type" value="Genomic_DNA"/>
</dbReference>
<sequence>MAMVSLCTLMHIKHSKNDIPHKRNVLLIDWMRLLGNASSPMIVCLNLVGKWVFRPFIKLITLH</sequence>
<reference evidence="1" key="1">
    <citation type="journal article" date="2023" name="Mol. Ecol. Resour.">
        <title>Chromosome-level genome assembly of a triploid poplar Populus alba 'Berolinensis'.</title>
        <authorList>
            <person name="Chen S."/>
            <person name="Yu Y."/>
            <person name="Wang X."/>
            <person name="Wang S."/>
            <person name="Zhang T."/>
            <person name="Zhou Y."/>
            <person name="He R."/>
            <person name="Meng N."/>
            <person name="Wang Y."/>
            <person name="Liu W."/>
            <person name="Liu Z."/>
            <person name="Liu J."/>
            <person name="Guo Q."/>
            <person name="Huang H."/>
            <person name="Sederoff R.R."/>
            <person name="Wang G."/>
            <person name="Qu G."/>
            <person name="Chen S."/>
        </authorList>
    </citation>
    <scope>NUCLEOTIDE SEQUENCE</scope>
    <source>
        <strain evidence="1">SC-2020</strain>
    </source>
</reference>
<gene>
    <name evidence="1" type="ORF">NC653_038389</name>
</gene>
<evidence type="ECO:0000313" key="1">
    <source>
        <dbReference type="EMBL" id="KAJ6960343.1"/>
    </source>
</evidence>
<evidence type="ECO:0000313" key="2">
    <source>
        <dbReference type="Proteomes" id="UP001164929"/>
    </source>
</evidence>
<dbReference type="AlphaFoldDB" id="A0AAD6PT91"/>
<comment type="caution">
    <text evidence="1">The sequence shown here is derived from an EMBL/GenBank/DDBJ whole genome shotgun (WGS) entry which is preliminary data.</text>
</comment>
<organism evidence="1 2">
    <name type="scientific">Populus alba x Populus x berolinensis</name>
    <dbReference type="NCBI Taxonomy" id="444605"/>
    <lineage>
        <taxon>Eukaryota</taxon>
        <taxon>Viridiplantae</taxon>
        <taxon>Streptophyta</taxon>
        <taxon>Embryophyta</taxon>
        <taxon>Tracheophyta</taxon>
        <taxon>Spermatophyta</taxon>
        <taxon>Magnoliopsida</taxon>
        <taxon>eudicotyledons</taxon>
        <taxon>Gunneridae</taxon>
        <taxon>Pentapetalae</taxon>
        <taxon>rosids</taxon>
        <taxon>fabids</taxon>
        <taxon>Malpighiales</taxon>
        <taxon>Salicaceae</taxon>
        <taxon>Saliceae</taxon>
        <taxon>Populus</taxon>
    </lineage>
</organism>
<keyword evidence="2" id="KW-1185">Reference proteome</keyword>
<dbReference type="Proteomes" id="UP001164929">
    <property type="component" value="Chromosome 17"/>
</dbReference>
<accession>A0AAD6PT91</accession>
<name>A0AAD6PT91_9ROSI</name>
<proteinExistence type="predicted"/>
<protein>
    <submittedName>
        <fullName evidence="1">Uncharacterized protein</fullName>
    </submittedName>
</protein>